<dbReference type="GeneID" id="61129185"/>
<dbReference type="RefSeq" id="WP_101030779.1">
    <property type="nucleotide sequence ID" value="NZ_CP065729.1"/>
</dbReference>
<dbReference type="Proteomes" id="UP000233482">
    <property type="component" value="Unassembled WGS sequence"/>
</dbReference>
<accession>A0A855GFV1</accession>
<organism evidence="1 2">
    <name type="scientific">Macrococcoides caseolyticum</name>
    <dbReference type="NCBI Taxonomy" id="69966"/>
    <lineage>
        <taxon>Bacteria</taxon>
        <taxon>Bacillati</taxon>
        <taxon>Bacillota</taxon>
        <taxon>Bacilli</taxon>
        <taxon>Bacillales</taxon>
        <taxon>Staphylococcaceae</taxon>
        <taxon>Macrococcoides</taxon>
    </lineage>
</organism>
<evidence type="ECO:0000313" key="1">
    <source>
        <dbReference type="EMBL" id="PKE26181.1"/>
    </source>
</evidence>
<protein>
    <submittedName>
        <fullName evidence="1">Uncharacterized protein</fullName>
    </submittedName>
</protein>
<gene>
    <name evidence="1" type="ORF">CW686_06640</name>
</gene>
<comment type="caution">
    <text evidence="1">The sequence shown here is derived from an EMBL/GenBank/DDBJ whole genome shotgun (WGS) entry which is preliminary data.</text>
</comment>
<dbReference type="EMBL" id="PIXC01000012">
    <property type="protein sequence ID" value="PKE26181.1"/>
    <property type="molecule type" value="Genomic_DNA"/>
</dbReference>
<reference evidence="1 2" key="1">
    <citation type="submission" date="2017-12" db="EMBL/GenBank/DDBJ databases">
        <title>Genomics of Macrococcus caseolyticus.</title>
        <authorList>
            <person name="MacFadyen A.C."/>
            <person name="Paterson G.K."/>
        </authorList>
    </citation>
    <scope>NUCLEOTIDE SEQUENCE [LARGE SCALE GENOMIC DNA]</scope>
    <source>
        <strain evidence="1 2">5788_EF188</strain>
    </source>
</reference>
<evidence type="ECO:0000313" key="2">
    <source>
        <dbReference type="Proteomes" id="UP000233482"/>
    </source>
</evidence>
<sequence length="116" mass="13484">MNIFTCCVCGYLDLDETPYYEDFAGSNVICACCGFEYGVDDYDNPSINYEALNDKEAVEKSHQLWRAEWIKNGCKVFDPTVYSPIDIKDGKLEKRKVIEQFKNINYNFDDNPHKRS</sequence>
<proteinExistence type="predicted"/>
<name>A0A855GFV1_9STAP</name>
<dbReference type="AlphaFoldDB" id="A0A855GFV1"/>